<proteinExistence type="predicted"/>
<dbReference type="RefSeq" id="WP_173840280.1">
    <property type="nucleotide sequence ID" value="NZ_JAAILW010000008.1"/>
</dbReference>
<dbReference type="AlphaFoldDB" id="A0AAX0BEK9"/>
<keyword evidence="1" id="KW-1133">Transmembrane helix</keyword>
<accession>A0AAX0BEK9</accession>
<evidence type="ECO:0000313" key="3">
    <source>
        <dbReference type="Proteomes" id="UP001193670"/>
    </source>
</evidence>
<dbReference type="Proteomes" id="UP001193670">
    <property type="component" value="Unassembled WGS sequence"/>
</dbReference>
<dbReference type="EMBL" id="JAAILW010000008">
    <property type="protein sequence ID" value="NSC26852.1"/>
    <property type="molecule type" value="Genomic_DNA"/>
</dbReference>
<protein>
    <submittedName>
        <fullName evidence="2">Uncharacterized protein</fullName>
    </submittedName>
</protein>
<evidence type="ECO:0000256" key="1">
    <source>
        <dbReference type="SAM" id="Phobius"/>
    </source>
</evidence>
<reference evidence="2" key="1">
    <citation type="journal article" date="2020" name="Cell Host Microbe">
        <title>Functional and Genomic Variation between Human-Derived Isolates of Lachnospiraceae Reveals Inter- and Intra-Species Diversity.</title>
        <authorList>
            <person name="Sorbara M.T."/>
            <person name="Littmann E.R."/>
            <person name="Fontana E."/>
            <person name="Moody T.U."/>
            <person name="Kohout C.E."/>
            <person name="Gjonbalaj M."/>
            <person name="Eaton V."/>
            <person name="Seok R."/>
            <person name="Leiner I.M."/>
            <person name="Pamer E.G."/>
        </authorList>
    </citation>
    <scope>NUCLEOTIDE SEQUENCE</scope>
    <source>
        <strain evidence="2">MSK.17.79</strain>
    </source>
</reference>
<sequence length="87" mass="10417">MEKYMKFTMYKKETTDKKYHENPYRAVNFAKDAYLLRNRKVNTKKRQNRHLPELAFLILGTYFTAPFLFCDAQLIKSAMYVTTPRPA</sequence>
<feature type="transmembrane region" description="Helical" evidence="1">
    <location>
        <begin position="54"/>
        <end position="75"/>
    </location>
</feature>
<keyword evidence="1" id="KW-0812">Transmembrane</keyword>
<comment type="caution">
    <text evidence="2">The sequence shown here is derived from an EMBL/GenBank/DDBJ whole genome shotgun (WGS) entry which is preliminary data.</text>
</comment>
<gene>
    <name evidence="2" type="ORF">G4319_05765</name>
</gene>
<keyword evidence="1" id="KW-0472">Membrane</keyword>
<reference evidence="2" key="2">
    <citation type="submission" date="2020-02" db="EMBL/GenBank/DDBJ databases">
        <authorList>
            <person name="Littmann E."/>
            <person name="Sorbara M."/>
        </authorList>
    </citation>
    <scope>NUCLEOTIDE SEQUENCE</scope>
    <source>
        <strain evidence="2">MSK.17.79</strain>
    </source>
</reference>
<organism evidence="2 3">
    <name type="scientific">Agathobacter rectalis</name>
    <dbReference type="NCBI Taxonomy" id="39491"/>
    <lineage>
        <taxon>Bacteria</taxon>
        <taxon>Bacillati</taxon>
        <taxon>Bacillota</taxon>
        <taxon>Clostridia</taxon>
        <taxon>Lachnospirales</taxon>
        <taxon>Lachnospiraceae</taxon>
        <taxon>Agathobacter</taxon>
    </lineage>
</organism>
<name>A0AAX0BEK9_9FIRM</name>
<evidence type="ECO:0000313" key="2">
    <source>
        <dbReference type="EMBL" id="NSC26852.1"/>
    </source>
</evidence>